<dbReference type="PANTHER" id="PTHR30055">
    <property type="entry name" value="HTH-TYPE TRANSCRIPTIONAL REGULATOR RUTR"/>
    <property type="match status" value="1"/>
</dbReference>
<keyword evidence="7" id="KW-1185">Reference proteome</keyword>
<dbReference type="GO" id="GO:0003700">
    <property type="term" value="F:DNA-binding transcription factor activity"/>
    <property type="evidence" value="ECO:0007669"/>
    <property type="project" value="TreeGrafter"/>
</dbReference>
<dbReference type="InterPro" id="IPR049484">
    <property type="entry name" value="Rv0078-like_C"/>
</dbReference>
<dbReference type="SUPFAM" id="SSF46689">
    <property type="entry name" value="Homeodomain-like"/>
    <property type="match status" value="1"/>
</dbReference>
<dbReference type="OrthoDB" id="9805134at2"/>
<dbReference type="PRINTS" id="PR00455">
    <property type="entry name" value="HTHTETR"/>
</dbReference>
<keyword evidence="3" id="KW-0804">Transcription</keyword>
<sequence length="204" mass="22094">MRRTQQDRSAATRAALTAAARELFTERGYQAVPADEIVRAAGVTRGALYHHYGDKLGLFRAVFEEIEQEFTEYVRGVVDAAPDLATGLFSAMPAMLDACERPDIRRIALIEGPTVLGWHEWREVEAGYGLGLIVDLLERAIEAELIPSQPVDMLAPMILSAVMEAALVVANSADPARARADAERVIAAWGVGLMTPVDQAGPLP</sequence>
<evidence type="ECO:0000259" key="5">
    <source>
        <dbReference type="PROSITE" id="PS50977"/>
    </source>
</evidence>
<dbReference type="RefSeq" id="WP_130474929.1">
    <property type="nucleotide sequence ID" value="NZ_SFCC01000004.1"/>
</dbReference>
<keyword evidence="2 4" id="KW-0238">DNA-binding</keyword>
<feature type="domain" description="HTH tetR-type" evidence="5">
    <location>
        <begin position="10"/>
        <end position="70"/>
    </location>
</feature>
<dbReference type="Pfam" id="PF00440">
    <property type="entry name" value="TetR_N"/>
    <property type="match status" value="1"/>
</dbReference>
<evidence type="ECO:0000256" key="4">
    <source>
        <dbReference type="PROSITE-ProRule" id="PRU00335"/>
    </source>
</evidence>
<name>A0A4Q7JB43_9PSEU</name>
<gene>
    <name evidence="6" type="ORF">EWH70_09545</name>
</gene>
<dbReference type="InterPro" id="IPR050109">
    <property type="entry name" value="HTH-type_TetR-like_transc_reg"/>
</dbReference>
<dbReference type="Gene3D" id="1.10.357.10">
    <property type="entry name" value="Tetracycline Repressor, domain 2"/>
    <property type="match status" value="1"/>
</dbReference>
<dbReference type="Pfam" id="PF21351">
    <property type="entry name" value="TetR_C_41"/>
    <property type="match status" value="1"/>
</dbReference>
<dbReference type="InterPro" id="IPR001647">
    <property type="entry name" value="HTH_TetR"/>
</dbReference>
<dbReference type="EMBL" id="SFCC01000004">
    <property type="protein sequence ID" value="RZQ64216.1"/>
    <property type="molecule type" value="Genomic_DNA"/>
</dbReference>
<dbReference type="AlphaFoldDB" id="A0A4Q7JB43"/>
<accession>A0A4Q7JB43</accession>
<dbReference type="InterPro" id="IPR009057">
    <property type="entry name" value="Homeodomain-like_sf"/>
</dbReference>
<evidence type="ECO:0000313" key="7">
    <source>
        <dbReference type="Proteomes" id="UP000292003"/>
    </source>
</evidence>
<protein>
    <submittedName>
        <fullName evidence="6">TetR/AcrR family transcriptional regulator</fullName>
    </submittedName>
</protein>
<evidence type="ECO:0000256" key="2">
    <source>
        <dbReference type="ARBA" id="ARBA00023125"/>
    </source>
</evidence>
<dbReference type="PROSITE" id="PS50977">
    <property type="entry name" value="HTH_TETR_2"/>
    <property type="match status" value="1"/>
</dbReference>
<evidence type="ECO:0000313" key="6">
    <source>
        <dbReference type="EMBL" id="RZQ64216.1"/>
    </source>
</evidence>
<evidence type="ECO:0000256" key="1">
    <source>
        <dbReference type="ARBA" id="ARBA00023015"/>
    </source>
</evidence>
<feature type="DNA-binding region" description="H-T-H motif" evidence="4">
    <location>
        <begin position="33"/>
        <end position="52"/>
    </location>
</feature>
<evidence type="ECO:0000256" key="3">
    <source>
        <dbReference type="ARBA" id="ARBA00023163"/>
    </source>
</evidence>
<dbReference type="PANTHER" id="PTHR30055:SF234">
    <property type="entry name" value="HTH-TYPE TRANSCRIPTIONAL REGULATOR BETI"/>
    <property type="match status" value="1"/>
</dbReference>
<keyword evidence="1" id="KW-0805">Transcription regulation</keyword>
<organism evidence="6 7">
    <name type="scientific">Amycolatopsis suaedae</name>
    <dbReference type="NCBI Taxonomy" id="2510978"/>
    <lineage>
        <taxon>Bacteria</taxon>
        <taxon>Bacillati</taxon>
        <taxon>Actinomycetota</taxon>
        <taxon>Actinomycetes</taxon>
        <taxon>Pseudonocardiales</taxon>
        <taxon>Pseudonocardiaceae</taxon>
        <taxon>Amycolatopsis</taxon>
    </lineage>
</organism>
<comment type="caution">
    <text evidence="6">The sequence shown here is derived from an EMBL/GenBank/DDBJ whole genome shotgun (WGS) entry which is preliminary data.</text>
</comment>
<proteinExistence type="predicted"/>
<dbReference type="Proteomes" id="UP000292003">
    <property type="component" value="Unassembled WGS sequence"/>
</dbReference>
<dbReference type="GO" id="GO:0000976">
    <property type="term" value="F:transcription cis-regulatory region binding"/>
    <property type="evidence" value="ECO:0007669"/>
    <property type="project" value="TreeGrafter"/>
</dbReference>
<reference evidence="6 7" key="1">
    <citation type="submission" date="2019-02" db="EMBL/GenBank/DDBJ databases">
        <title>Draft genome sequence of Amycolatopsis sp. 8-3EHSu isolated from roots of Suaeda maritima.</title>
        <authorList>
            <person name="Duangmal K."/>
            <person name="Chantavorakit T."/>
        </authorList>
    </citation>
    <scope>NUCLEOTIDE SEQUENCE [LARGE SCALE GENOMIC DNA]</scope>
    <source>
        <strain evidence="6 7">8-3EHSu</strain>
    </source>
</reference>